<name>A0AAD7C7I8_9AGAR</name>
<dbReference type="AlphaFoldDB" id="A0AAD7C7I8"/>
<proteinExistence type="predicted"/>
<sequence>MDYTEHTVKLPDGIEILYTDSGAPESFPYTTLLLLHGSAFSGDSMVGLHQYAHKNDMRVVLWNRRGYRGSTGYTDSEIEDLKTGRRVFQDRLALQLAWFFRHFMYQENIPKVSTDRKVGGFILGGWSFGNTASLSLFGDPGVLPRDLYDYIEPYVLSLVLYDPPYTALGLLPFPNQAEVYNPWTDPDCPTAEARVENFQHWVSAYHEHPEISSGKISYTKRPERSTLASWTEEMKARYIDGEAASRCDIPAYALHAFCMNNRSIQMQIRTDDASDVQGPNLPRVIRSQNRVVLLSGSQCALH</sequence>
<accession>A0AAD7C7I8</accession>
<reference evidence="1" key="1">
    <citation type="submission" date="2023-03" db="EMBL/GenBank/DDBJ databases">
        <title>Massive genome expansion in bonnet fungi (Mycena s.s.) driven by repeated elements and novel gene families across ecological guilds.</title>
        <authorList>
            <consortium name="Lawrence Berkeley National Laboratory"/>
            <person name="Harder C.B."/>
            <person name="Miyauchi S."/>
            <person name="Viragh M."/>
            <person name="Kuo A."/>
            <person name="Thoen E."/>
            <person name="Andreopoulos B."/>
            <person name="Lu D."/>
            <person name="Skrede I."/>
            <person name="Drula E."/>
            <person name="Henrissat B."/>
            <person name="Morin E."/>
            <person name="Kohler A."/>
            <person name="Barry K."/>
            <person name="LaButti K."/>
            <person name="Morin E."/>
            <person name="Salamov A."/>
            <person name="Lipzen A."/>
            <person name="Mereny Z."/>
            <person name="Hegedus B."/>
            <person name="Baldrian P."/>
            <person name="Stursova M."/>
            <person name="Weitz H."/>
            <person name="Taylor A."/>
            <person name="Grigoriev I.V."/>
            <person name="Nagy L.G."/>
            <person name="Martin F."/>
            <person name="Kauserud H."/>
        </authorList>
    </citation>
    <scope>NUCLEOTIDE SEQUENCE</scope>
    <source>
        <strain evidence="1">9284</strain>
    </source>
</reference>
<organism evidence="1 2">
    <name type="scientific">Roridomyces roridus</name>
    <dbReference type="NCBI Taxonomy" id="1738132"/>
    <lineage>
        <taxon>Eukaryota</taxon>
        <taxon>Fungi</taxon>
        <taxon>Dikarya</taxon>
        <taxon>Basidiomycota</taxon>
        <taxon>Agaricomycotina</taxon>
        <taxon>Agaricomycetes</taxon>
        <taxon>Agaricomycetidae</taxon>
        <taxon>Agaricales</taxon>
        <taxon>Marasmiineae</taxon>
        <taxon>Mycenaceae</taxon>
        <taxon>Roridomyces</taxon>
    </lineage>
</organism>
<dbReference type="Proteomes" id="UP001221142">
    <property type="component" value="Unassembled WGS sequence"/>
</dbReference>
<dbReference type="EMBL" id="JARKIF010000004">
    <property type="protein sequence ID" value="KAJ7641231.1"/>
    <property type="molecule type" value="Genomic_DNA"/>
</dbReference>
<dbReference type="SUPFAM" id="SSF53474">
    <property type="entry name" value="alpha/beta-Hydrolases"/>
    <property type="match status" value="1"/>
</dbReference>
<evidence type="ECO:0000313" key="1">
    <source>
        <dbReference type="EMBL" id="KAJ7641231.1"/>
    </source>
</evidence>
<evidence type="ECO:0008006" key="3">
    <source>
        <dbReference type="Google" id="ProtNLM"/>
    </source>
</evidence>
<gene>
    <name evidence="1" type="ORF">FB45DRAFT_738161</name>
</gene>
<dbReference type="InterPro" id="IPR029058">
    <property type="entry name" value="AB_hydrolase_fold"/>
</dbReference>
<keyword evidence="2" id="KW-1185">Reference proteome</keyword>
<evidence type="ECO:0000313" key="2">
    <source>
        <dbReference type="Proteomes" id="UP001221142"/>
    </source>
</evidence>
<dbReference type="Gene3D" id="3.40.50.1820">
    <property type="entry name" value="alpha/beta hydrolase"/>
    <property type="match status" value="1"/>
</dbReference>
<protein>
    <recommendedName>
        <fullName evidence="3">AB hydrolase-1 domain-containing protein</fullName>
    </recommendedName>
</protein>
<comment type="caution">
    <text evidence="1">The sequence shown here is derived from an EMBL/GenBank/DDBJ whole genome shotgun (WGS) entry which is preliminary data.</text>
</comment>